<organism evidence="3 4">
    <name type="scientific">Deinococcus koreensis</name>
    <dbReference type="NCBI Taxonomy" id="2054903"/>
    <lineage>
        <taxon>Bacteria</taxon>
        <taxon>Thermotogati</taxon>
        <taxon>Deinococcota</taxon>
        <taxon>Deinococci</taxon>
        <taxon>Deinococcales</taxon>
        <taxon>Deinococcaceae</taxon>
        <taxon>Deinococcus</taxon>
    </lineage>
</organism>
<dbReference type="InterPro" id="IPR027275">
    <property type="entry name" value="PRC-brl_dom"/>
</dbReference>
<dbReference type="OrthoDB" id="53812at2"/>
<dbReference type="AlphaFoldDB" id="A0A2K3UVE7"/>
<gene>
    <name evidence="3" type="ORF">CVO96_03260</name>
</gene>
<evidence type="ECO:0000256" key="1">
    <source>
        <dbReference type="SAM" id="MobiDB-lite"/>
    </source>
</evidence>
<evidence type="ECO:0000259" key="2">
    <source>
        <dbReference type="Pfam" id="PF05239"/>
    </source>
</evidence>
<comment type="caution">
    <text evidence="3">The sequence shown here is derived from an EMBL/GenBank/DDBJ whole genome shotgun (WGS) entry which is preliminary data.</text>
</comment>
<reference evidence="3 4" key="1">
    <citation type="submission" date="2018-01" db="EMBL/GenBank/DDBJ databases">
        <title>Deinococcus koreensis sp. nov., a radiation-resistant bacterium isolated from river water.</title>
        <authorList>
            <person name="Choi A."/>
        </authorList>
    </citation>
    <scope>NUCLEOTIDE SEQUENCE [LARGE SCALE GENOMIC DNA]</scope>
    <source>
        <strain evidence="3 4">SJW1-2</strain>
    </source>
</reference>
<feature type="domain" description="PRC-barrel" evidence="2">
    <location>
        <begin position="92"/>
        <end position="158"/>
    </location>
</feature>
<proteinExistence type="predicted"/>
<dbReference type="Gene3D" id="2.30.30.240">
    <property type="entry name" value="PRC-barrel domain"/>
    <property type="match status" value="2"/>
</dbReference>
<dbReference type="InterPro" id="IPR011033">
    <property type="entry name" value="PRC_barrel-like_sf"/>
</dbReference>
<name>A0A2K3UVE7_9DEIO</name>
<keyword evidence="4" id="KW-1185">Reference proteome</keyword>
<accession>A0A2K3UVE7</accession>
<evidence type="ECO:0000313" key="3">
    <source>
        <dbReference type="EMBL" id="PNY80513.1"/>
    </source>
</evidence>
<dbReference type="RefSeq" id="WP_103310283.1">
    <property type="nucleotide sequence ID" value="NZ_PPPD01000001.1"/>
</dbReference>
<dbReference type="SUPFAM" id="SSF50346">
    <property type="entry name" value="PRC-barrel domain"/>
    <property type="match status" value="2"/>
</dbReference>
<feature type="region of interest" description="Disordered" evidence="1">
    <location>
        <begin position="509"/>
        <end position="543"/>
    </location>
</feature>
<dbReference type="Pfam" id="PF05239">
    <property type="entry name" value="PRC"/>
    <property type="match status" value="2"/>
</dbReference>
<dbReference type="EMBL" id="PPPD01000001">
    <property type="protein sequence ID" value="PNY80513.1"/>
    <property type="molecule type" value="Genomic_DNA"/>
</dbReference>
<feature type="domain" description="PRC-barrel" evidence="2">
    <location>
        <begin position="2"/>
        <end position="68"/>
    </location>
</feature>
<feature type="compositionally biased region" description="Polar residues" evidence="1">
    <location>
        <begin position="526"/>
        <end position="543"/>
    </location>
</feature>
<dbReference type="Proteomes" id="UP000236379">
    <property type="component" value="Unassembled WGS sequence"/>
</dbReference>
<sequence>MIKGKDILGRHIVAVSNGERLDTVRDVVFDHQANQVLALLVDEGGWFSAAKAVPFGSIRSFGEDAVMVGSAEDITTSRDDVRLKEALEAKQSLIGMTLLTSDGQDLGKIADVYFDEQTGKVEGYEATGGLFSDLSSGRTFVPAPTDVQIGTDAAIVPISVAAAMQEQEPGGLKGAFQSASESVKGAYENIAEATKERQKEFAVGKTAGADLTLDDGSVLVHKGETITATQADQAEAAGKLGALATAATGGTLAEAYGSVKDRVQERYEDVKDATAERQKAYVVGKTASREIATDTGEVIVMKDAVVTEHQAERAEQAGKLAALTAAATGGAISGGVQQLRERAQLDPNDPEAAIGRRVQTDVRAPGGSLVAAQGQIVTPAILERARHLGVEAQLLAATRGASTGAGAGAAVAGGLASVSEGASSLLDKAKSWLGDKREEAGAAIDERQQEMQEKRVRDALGRPVNRVILAPDDTIILNIGEIVTNKAVQAARDGDVLDILLDSVSKETPHIDPLASRPHETGQAALESQSDPTAPTSPTTRES</sequence>
<protein>
    <submittedName>
        <fullName evidence="3">Photosystem reaction center subunit H</fullName>
    </submittedName>
</protein>
<evidence type="ECO:0000313" key="4">
    <source>
        <dbReference type="Proteomes" id="UP000236379"/>
    </source>
</evidence>